<proteinExistence type="predicted"/>
<dbReference type="RefSeq" id="WP_145169797.1">
    <property type="nucleotide sequence ID" value="NZ_CP036525.1"/>
</dbReference>
<evidence type="ECO:0000313" key="1">
    <source>
        <dbReference type="EMBL" id="QDT04251.1"/>
    </source>
</evidence>
<protein>
    <submittedName>
        <fullName evidence="1">Uncharacterized protein</fullName>
    </submittedName>
</protein>
<gene>
    <name evidence="1" type="ORF">K227x_26410</name>
</gene>
<reference evidence="1 2" key="1">
    <citation type="submission" date="2019-02" db="EMBL/GenBank/DDBJ databases">
        <title>Deep-cultivation of Planctomycetes and their phenomic and genomic characterization uncovers novel biology.</title>
        <authorList>
            <person name="Wiegand S."/>
            <person name="Jogler M."/>
            <person name="Boedeker C."/>
            <person name="Pinto D."/>
            <person name="Vollmers J."/>
            <person name="Rivas-Marin E."/>
            <person name="Kohn T."/>
            <person name="Peeters S.H."/>
            <person name="Heuer A."/>
            <person name="Rast P."/>
            <person name="Oberbeckmann S."/>
            <person name="Bunk B."/>
            <person name="Jeske O."/>
            <person name="Meyerdierks A."/>
            <person name="Storesund J.E."/>
            <person name="Kallscheuer N."/>
            <person name="Luecker S."/>
            <person name="Lage O.M."/>
            <person name="Pohl T."/>
            <person name="Merkel B.J."/>
            <person name="Hornburger P."/>
            <person name="Mueller R.-W."/>
            <person name="Bruemmer F."/>
            <person name="Labrenz M."/>
            <person name="Spormann A.M."/>
            <person name="Op den Camp H."/>
            <person name="Overmann J."/>
            <person name="Amann R."/>
            <person name="Jetten M.S.M."/>
            <person name="Mascher T."/>
            <person name="Medema M.H."/>
            <person name="Devos D.P."/>
            <person name="Kaster A.-K."/>
            <person name="Ovreas L."/>
            <person name="Rohde M."/>
            <person name="Galperin M.Y."/>
            <person name="Jogler C."/>
        </authorList>
    </citation>
    <scope>NUCLEOTIDE SEQUENCE [LARGE SCALE GENOMIC DNA]</scope>
    <source>
        <strain evidence="1 2">K22_7</strain>
    </source>
</reference>
<dbReference type="KEGG" id="rlc:K227x_26410"/>
<organism evidence="1 2">
    <name type="scientific">Rubripirellula lacrimiformis</name>
    <dbReference type="NCBI Taxonomy" id="1930273"/>
    <lineage>
        <taxon>Bacteria</taxon>
        <taxon>Pseudomonadati</taxon>
        <taxon>Planctomycetota</taxon>
        <taxon>Planctomycetia</taxon>
        <taxon>Pirellulales</taxon>
        <taxon>Pirellulaceae</taxon>
        <taxon>Rubripirellula</taxon>
    </lineage>
</organism>
<dbReference type="EMBL" id="CP036525">
    <property type="protein sequence ID" value="QDT04251.1"/>
    <property type="molecule type" value="Genomic_DNA"/>
</dbReference>
<dbReference type="OrthoDB" id="9769565at2"/>
<name>A0A517NAU5_9BACT</name>
<sequence>MQLMIDEMADALASLRELDVWNSIDSDDDWANVPDDQWANAWQRHMHARGIEIADWSFGELCISPKLNDHGTAFDRNVAWIEFTQTGPLAYEHRESVERVVKRILDAYSPGWWDIDFDDIFSQGWGYAYAA</sequence>
<dbReference type="AlphaFoldDB" id="A0A517NAU5"/>
<dbReference type="Proteomes" id="UP000318538">
    <property type="component" value="Chromosome"/>
</dbReference>
<keyword evidence="2" id="KW-1185">Reference proteome</keyword>
<evidence type="ECO:0000313" key="2">
    <source>
        <dbReference type="Proteomes" id="UP000318538"/>
    </source>
</evidence>
<accession>A0A517NAU5</accession>